<dbReference type="EMBL" id="JADFTS010000008">
    <property type="protein sequence ID" value="KAF9591751.1"/>
    <property type="molecule type" value="Genomic_DNA"/>
</dbReference>
<dbReference type="Proteomes" id="UP000631114">
    <property type="component" value="Unassembled WGS sequence"/>
</dbReference>
<gene>
    <name evidence="1" type="ORF">IFM89_007081</name>
</gene>
<dbReference type="OrthoDB" id="2012753at2759"/>
<accession>A0A835H202</accession>
<evidence type="ECO:0000313" key="2">
    <source>
        <dbReference type="Proteomes" id="UP000631114"/>
    </source>
</evidence>
<organism evidence="1 2">
    <name type="scientific">Coptis chinensis</name>
    <dbReference type="NCBI Taxonomy" id="261450"/>
    <lineage>
        <taxon>Eukaryota</taxon>
        <taxon>Viridiplantae</taxon>
        <taxon>Streptophyta</taxon>
        <taxon>Embryophyta</taxon>
        <taxon>Tracheophyta</taxon>
        <taxon>Spermatophyta</taxon>
        <taxon>Magnoliopsida</taxon>
        <taxon>Ranunculales</taxon>
        <taxon>Ranunculaceae</taxon>
        <taxon>Coptidoideae</taxon>
        <taxon>Coptis</taxon>
    </lineage>
</organism>
<name>A0A835H202_9MAGN</name>
<sequence length="106" mass="11688">MEAAITSDDVVRAVGVGAIDDIGSVITLSLEDHVVFAHGRPMLGLEGARRILTRQRSEDIADVFSMEHVVATQKWLVYARNEFLHELMRKKKNGEGDTDGVMAPLI</sequence>
<comment type="caution">
    <text evidence="1">The sequence shown here is derived from an EMBL/GenBank/DDBJ whole genome shotgun (WGS) entry which is preliminary data.</text>
</comment>
<proteinExistence type="predicted"/>
<dbReference type="AlphaFoldDB" id="A0A835H202"/>
<reference evidence="1 2" key="1">
    <citation type="submission" date="2020-10" db="EMBL/GenBank/DDBJ databases">
        <title>The Coptis chinensis genome and diversification of protoberbering-type alkaloids.</title>
        <authorList>
            <person name="Wang B."/>
            <person name="Shu S."/>
            <person name="Song C."/>
            <person name="Liu Y."/>
        </authorList>
    </citation>
    <scope>NUCLEOTIDE SEQUENCE [LARGE SCALE GENOMIC DNA]</scope>
    <source>
        <strain evidence="1">HL-2020</strain>
        <tissue evidence="1">Leaf</tissue>
    </source>
</reference>
<protein>
    <submittedName>
        <fullName evidence="1">Uncharacterized protein</fullName>
    </submittedName>
</protein>
<evidence type="ECO:0000313" key="1">
    <source>
        <dbReference type="EMBL" id="KAF9591751.1"/>
    </source>
</evidence>
<keyword evidence="2" id="KW-1185">Reference proteome</keyword>